<feature type="compositionally biased region" description="Polar residues" evidence="1">
    <location>
        <begin position="106"/>
        <end position="122"/>
    </location>
</feature>
<feature type="compositionally biased region" description="Pro residues" evidence="1">
    <location>
        <begin position="225"/>
        <end position="234"/>
    </location>
</feature>
<dbReference type="SUPFAM" id="SSF57850">
    <property type="entry name" value="RING/U-box"/>
    <property type="match status" value="1"/>
</dbReference>
<feature type="region of interest" description="Disordered" evidence="1">
    <location>
        <begin position="222"/>
        <end position="252"/>
    </location>
</feature>
<reference evidence="2 3" key="1">
    <citation type="submission" date="2024-01" db="EMBL/GenBank/DDBJ databases">
        <title>Comparative genomics of Cryptococcus and Kwoniella reveals pathogenesis evolution and contrasting modes of karyotype evolution via chromosome fusion or intercentromeric recombination.</title>
        <authorList>
            <person name="Coelho M.A."/>
            <person name="David-Palma M."/>
            <person name="Shea T."/>
            <person name="Bowers K."/>
            <person name="McGinley-Smith S."/>
            <person name="Mohammad A.W."/>
            <person name="Gnirke A."/>
            <person name="Yurkov A.M."/>
            <person name="Nowrousian M."/>
            <person name="Sun S."/>
            <person name="Cuomo C.A."/>
            <person name="Heitman J."/>
        </authorList>
    </citation>
    <scope>NUCLEOTIDE SEQUENCE [LARGE SCALE GENOMIC DNA]</scope>
    <source>
        <strain evidence="2 3">CBS 6074</strain>
    </source>
</reference>
<dbReference type="AlphaFoldDB" id="A0AAX4JVC9"/>
<feature type="region of interest" description="Disordered" evidence="1">
    <location>
        <begin position="87"/>
        <end position="122"/>
    </location>
</feature>
<dbReference type="Proteomes" id="UP001355207">
    <property type="component" value="Chromosome 5"/>
</dbReference>
<dbReference type="EMBL" id="CP144102">
    <property type="protein sequence ID" value="WWC89332.1"/>
    <property type="molecule type" value="Genomic_DNA"/>
</dbReference>
<feature type="region of interest" description="Disordered" evidence="1">
    <location>
        <begin position="41"/>
        <end position="74"/>
    </location>
</feature>
<protein>
    <recommendedName>
        <fullName evidence="4">RING-type domain-containing protein</fullName>
    </recommendedName>
</protein>
<feature type="region of interest" description="Disordered" evidence="1">
    <location>
        <begin position="136"/>
        <end position="193"/>
    </location>
</feature>
<organism evidence="2 3">
    <name type="scientific">Kwoniella dendrophila CBS 6074</name>
    <dbReference type="NCBI Taxonomy" id="1295534"/>
    <lineage>
        <taxon>Eukaryota</taxon>
        <taxon>Fungi</taxon>
        <taxon>Dikarya</taxon>
        <taxon>Basidiomycota</taxon>
        <taxon>Agaricomycotina</taxon>
        <taxon>Tremellomycetes</taxon>
        <taxon>Tremellales</taxon>
        <taxon>Cryptococcaceae</taxon>
        <taxon>Kwoniella</taxon>
    </lineage>
</organism>
<sequence>MTTSPAPSPSSPPIKWRGHTVIFSPPKHVDIRSLVMKDHPTTAITPSSSNVIKKDERAKIKTPSPPKKETKRAKRIASTIIMMGPNSYEQLELSSSDGSSNDHSHTTYLTSERTSQPIRSKTVSPIPALRKLVPASSVSERAFTPSPNSDEQFDGLEYSDPQGAYDEYGSVDQGTWSEGGGNSSEYDDYSGSTSPVLITPEDSQPAPRLLLSFQDLMALFDQPPDILPPTPPSTPQANRVRRSSKSPALSVIPSVSTASSPLLQYTNVHHSPSSFSAPGRLFRLESLHHQIDIDSSPSISSDSNVSGPDRAPIQKIQCSACGKYAELKKANKMIPCGHIACSSCFSSTLAAVSPDRTYSQCVAYASNITTFERIKTAPLVLPEPTTLQSSRHFQNYTIPTKSEGDESVIMRIDNIAWDMTPEIVETFDGRTKDYLYIEVASLNAAEHILQTRQNTHMPGGLLTADKKRPVTITIVSHAELVSELRPHSSQELQSMLNLCHMALGPPTPASRFVKSRHGPFLALMSVMSKLTGRGSPAYWDLFRE</sequence>
<keyword evidence="3" id="KW-1185">Reference proteome</keyword>
<dbReference type="GeneID" id="91094923"/>
<gene>
    <name evidence="2" type="ORF">L201_004253</name>
</gene>
<evidence type="ECO:0000313" key="3">
    <source>
        <dbReference type="Proteomes" id="UP001355207"/>
    </source>
</evidence>
<evidence type="ECO:0000256" key="1">
    <source>
        <dbReference type="SAM" id="MobiDB-lite"/>
    </source>
</evidence>
<feature type="compositionally biased region" description="Polar residues" evidence="1">
    <location>
        <begin position="42"/>
        <end position="51"/>
    </location>
</feature>
<dbReference type="RefSeq" id="XP_066076095.1">
    <property type="nucleotide sequence ID" value="XM_066219998.1"/>
</dbReference>
<accession>A0AAX4JVC9</accession>
<evidence type="ECO:0000313" key="2">
    <source>
        <dbReference type="EMBL" id="WWC89332.1"/>
    </source>
</evidence>
<evidence type="ECO:0008006" key="4">
    <source>
        <dbReference type="Google" id="ProtNLM"/>
    </source>
</evidence>
<proteinExistence type="predicted"/>
<name>A0AAX4JVC9_9TREE</name>